<feature type="domain" description="Ig-like" evidence="3">
    <location>
        <begin position="310"/>
        <end position="408"/>
    </location>
</feature>
<dbReference type="OMA" id="ISESEWF"/>
<dbReference type="EMBL" id="AFYH01191447">
    <property type="status" value="NOT_ANNOTATED_CDS"/>
    <property type="molecule type" value="Genomic_DNA"/>
</dbReference>
<dbReference type="Proteomes" id="UP000008672">
    <property type="component" value="Unassembled WGS sequence"/>
</dbReference>
<dbReference type="InParanoid" id="H3AFQ4"/>
<dbReference type="PROSITE" id="PS50835">
    <property type="entry name" value="IG_LIKE"/>
    <property type="match status" value="5"/>
</dbReference>
<feature type="domain" description="Ig-like" evidence="3">
    <location>
        <begin position="417"/>
        <end position="515"/>
    </location>
</feature>
<keyword evidence="5" id="KW-1185">Reference proteome</keyword>
<dbReference type="eggNOG" id="ENOG502RXJK">
    <property type="taxonomic scope" value="Eukaryota"/>
</dbReference>
<dbReference type="InterPro" id="IPR003006">
    <property type="entry name" value="Ig/MHC_CS"/>
</dbReference>
<feature type="domain" description="Ig-like" evidence="3">
    <location>
        <begin position="198"/>
        <end position="291"/>
    </location>
</feature>
<dbReference type="SMART" id="SM00409">
    <property type="entry name" value="IG"/>
    <property type="match status" value="2"/>
</dbReference>
<dbReference type="FunFam" id="2.60.40.10:FF:000463">
    <property type="entry name" value="Immunoglobulin heavy constant gamma 1"/>
    <property type="match status" value="1"/>
</dbReference>
<keyword evidence="1" id="KW-1015">Disulfide bond</keyword>
<dbReference type="PROSITE" id="PS00290">
    <property type="entry name" value="IG_MHC"/>
    <property type="match status" value="2"/>
</dbReference>
<dbReference type="InterPro" id="IPR007110">
    <property type="entry name" value="Ig-like_dom"/>
</dbReference>
<reference evidence="5" key="1">
    <citation type="submission" date="2011-08" db="EMBL/GenBank/DDBJ databases">
        <title>The draft genome of Latimeria chalumnae.</title>
        <authorList>
            <person name="Di Palma F."/>
            <person name="Alfoldi J."/>
            <person name="Johnson J."/>
            <person name="Berlin A."/>
            <person name="Gnerre S."/>
            <person name="Jaffe D."/>
            <person name="MacCallum I."/>
            <person name="Young S."/>
            <person name="Walker B.J."/>
            <person name="Lander E."/>
            <person name="Lindblad-Toh K."/>
        </authorList>
    </citation>
    <scope>NUCLEOTIDE SEQUENCE [LARGE SCALE GENOMIC DNA]</scope>
    <source>
        <strain evidence="5">Wild caught</strain>
    </source>
</reference>
<sequence length="539" mass="59491">MSNKQIPTLVCLITNFAPDKITVQWKVDDTVVSGSVLTPSMKGADNKFSATSTLKVDAAKWNAQKEYSCEVSHPATSKPKTAKINKCSDETTLLLKPSAEDFVKTGSSKATCLVVGSNLSGTSISWKAGNHVRDKGVETGDVKTHQNKTETLTSTISISINDWKNSVIFKCLVNYPCSKTKSPIEKTIQRPIGNVIPPKVSIFPLTYEEAVEDERVTLTCVVRGFFPDEMYVKWVVDEKEVATSQYVNSPITKDSGNTFSMESRFLISKVDANSKKMYTCVATTPEKKVFSDSVKDIFVNVSPVCGLEKPEIELLKPSFETLFLSKKAIIVCKVVGQELTYIDITWAIDGKKTTDGVEKEQEILNDDGTCTVRSVLTVDASEWKRGIVFTCTVANHTSIPTPESREIQKQNGIQMTPNVYILPPSSSEISETAFVTLVCLIKGFTPEDILVRWMYNDSTVPTNDYVNSKPHFDGNNYSMSSRLTVPKADWTKGTTYQCVVSHDSTDPDSITRNINIHTIKSNLMNLSVVVTDVHSGCPS</sequence>
<dbReference type="InterPro" id="IPR003599">
    <property type="entry name" value="Ig_sub"/>
</dbReference>
<dbReference type="Ensembl" id="ENSLACT00000008543.1">
    <property type="protein sequence ID" value="ENSLACP00000008475.1"/>
    <property type="gene ID" value="ENSLACG00000007502.1"/>
</dbReference>
<evidence type="ECO:0000256" key="2">
    <source>
        <dbReference type="ARBA" id="ARBA00023319"/>
    </source>
</evidence>
<dbReference type="SUPFAM" id="SSF48726">
    <property type="entry name" value="Immunoglobulin"/>
    <property type="match status" value="5"/>
</dbReference>
<dbReference type="EMBL" id="AFYH01191448">
    <property type="status" value="NOT_ANNOTATED_CDS"/>
    <property type="molecule type" value="Genomic_DNA"/>
</dbReference>
<evidence type="ECO:0000313" key="4">
    <source>
        <dbReference type="Ensembl" id="ENSLACP00000008475.1"/>
    </source>
</evidence>
<evidence type="ECO:0000313" key="5">
    <source>
        <dbReference type="Proteomes" id="UP000008672"/>
    </source>
</evidence>
<evidence type="ECO:0000256" key="1">
    <source>
        <dbReference type="ARBA" id="ARBA00023157"/>
    </source>
</evidence>
<dbReference type="GeneTree" id="ENSGT00940000161491"/>
<dbReference type="EMBL" id="AFYH01191449">
    <property type="status" value="NOT_ANNOTATED_CDS"/>
    <property type="molecule type" value="Genomic_DNA"/>
</dbReference>
<dbReference type="Pfam" id="PF07654">
    <property type="entry name" value="C1-set"/>
    <property type="match status" value="5"/>
</dbReference>
<dbReference type="CDD" id="cd05768">
    <property type="entry name" value="IgC1_CH3_IgAGD_CH4_IgAEM"/>
    <property type="match status" value="1"/>
</dbReference>
<dbReference type="Bgee" id="ENSLACG00000007502">
    <property type="expression patterns" value="Expressed in muscle tissue and 1 other cell type or tissue"/>
</dbReference>
<organism evidence="4 5">
    <name type="scientific">Latimeria chalumnae</name>
    <name type="common">Coelacanth</name>
    <dbReference type="NCBI Taxonomy" id="7897"/>
    <lineage>
        <taxon>Eukaryota</taxon>
        <taxon>Metazoa</taxon>
        <taxon>Chordata</taxon>
        <taxon>Craniata</taxon>
        <taxon>Vertebrata</taxon>
        <taxon>Euteleostomi</taxon>
        <taxon>Coelacanthiformes</taxon>
        <taxon>Coelacanthidae</taxon>
        <taxon>Latimeria</taxon>
    </lineage>
</organism>
<dbReference type="HOGENOM" id="CLU_030625_3_0_1"/>
<dbReference type="CDD" id="cd00098">
    <property type="entry name" value="IgC1"/>
    <property type="match status" value="2"/>
</dbReference>
<evidence type="ECO:0000259" key="3">
    <source>
        <dbReference type="PROSITE" id="PS50835"/>
    </source>
</evidence>
<dbReference type="AlphaFoldDB" id="H3AFQ4"/>
<dbReference type="PANTHER" id="PTHR23411">
    <property type="entry name" value="TAPASIN"/>
    <property type="match status" value="1"/>
</dbReference>
<protein>
    <recommendedName>
        <fullName evidence="3">Ig-like domain-containing protein</fullName>
    </recommendedName>
</protein>
<dbReference type="InterPro" id="IPR036179">
    <property type="entry name" value="Ig-like_dom_sf"/>
</dbReference>
<accession>H3AFQ4</accession>
<reference evidence="4" key="3">
    <citation type="submission" date="2025-09" db="UniProtKB">
        <authorList>
            <consortium name="Ensembl"/>
        </authorList>
    </citation>
    <scope>IDENTIFICATION</scope>
</reference>
<dbReference type="InterPro" id="IPR013783">
    <property type="entry name" value="Ig-like_fold"/>
</dbReference>
<dbReference type="SMART" id="SM00407">
    <property type="entry name" value="IGc1"/>
    <property type="match status" value="4"/>
</dbReference>
<feature type="domain" description="Ig-like" evidence="3">
    <location>
        <begin position="1"/>
        <end position="85"/>
    </location>
</feature>
<dbReference type="FunFam" id="2.60.40.10:FF:000283">
    <property type="entry name" value="Immunoglobulin kappa constant"/>
    <property type="match status" value="1"/>
</dbReference>
<feature type="domain" description="Ig-like" evidence="3">
    <location>
        <begin position="91"/>
        <end position="189"/>
    </location>
</feature>
<dbReference type="STRING" id="7897.ENSLACP00000008475"/>
<keyword evidence="2" id="KW-0393">Immunoglobulin domain</keyword>
<name>H3AFQ4_LATCH</name>
<dbReference type="FunCoup" id="H3AFQ4">
    <property type="interactions" value="146"/>
</dbReference>
<reference evidence="4" key="2">
    <citation type="submission" date="2025-08" db="UniProtKB">
        <authorList>
            <consortium name="Ensembl"/>
        </authorList>
    </citation>
    <scope>IDENTIFICATION</scope>
</reference>
<proteinExistence type="predicted"/>
<dbReference type="InterPro" id="IPR003597">
    <property type="entry name" value="Ig_C1-set"/>
</dbReference>
<dbReference type="InterPro" id="IPR050380">
    <property type="entry name" value="Immune_Resp_Modulators"/>
</dbReference>
<dbReference type="Gene3D" id="2.60.40.10">
    <property type="entry name" value="Immunoglobulins"/>
    <property type="match status" value="5"/>
</dbReference>